<sequence>MEEEDNDTPTVTKNADATETNDGDETSDQVSAEAALETDTDENASPNEVDQLPEQPEDLQPKEEENQQVVVKVELPKQIELDSSSSSEFEILSPWAPKPMQRAPRGWQYRPAREDKAYPVSLTLASGKAIQLKVIPYVLVPSDSEKVIQAREPGYQPERGYQQIHSISARLQSTTSNLKAAADTLNESINNLSSLVDSLPK</sequence>
<feature type="region of interest" description="Disordered" evidence="1">
    <location>
        <begin position="1"/>
        <end position="71"/>
    </location>
</feature>
<evidence type="ECO:0000256" key="1">
    <source>
        <dbReference type="SAM" id="MobiDB-lite"/>
    </source>
</evidence>
<comment type="caution">
    <text evidence="2">The sequence shown here is derived from an EMBL/GenBank/DDBJ whole genome shotgun (WGS) entry which is preliminary data.</text>
</comment>
<reference evidence="3" key="1">
    <citation type="journal article" date="2019" name="Int. J. Syst. Evol. Microbiol.">
        <title>The Global Catalogue of Microorganisms (GCM) 10K type strain sequencing project: providing services to taxonomists for standard genome sequencing and annotation.</title>
        <authorList>
            <consortium name="The Broad Institute Genomics Platform"/>
            <consortium name="The Broad Institute Genome Sequencing Center for Infectious Disease"/>
            <person name="Wu L."/>
            <person name="Ma J."/>
        </authorList>
    </citation>
    <scope>NUCLEOTIDE SEQUENCE [LARGE SCALE GENOMIC DNA]</scope>
    <source>
        <strain evidence="3">CCUG 57942</strain>
    </source>
</reference>
<dbReference type="RefSeq" id="WP_377091235.1">
    <property type="nucleotide sequence ID" value="NZ_JBHSJL010000014.1"/>
</dbReference>
<gene>
    <name evidence="2" type="ORF">ACFSW8_00690</name>
</gene>
<evidence type="ECO:0000313" key="3">
    <source>
        <dbReference type="Proteomes" id="UP001597389"/>
    </source>
</evidence>
<keyword evidence="3" id="KW-1185">Reference proteome</keyword>
<dbReference type="EMBL" id="JBHUJB010000005">
    <property type="protein sequence ID" value="MFD2157410.1"/>
    <property type="molecule type" value="Genomic_DNA"/>
</dbReference>
<dbReference type="Proteomes" id="UP001597389">
    <property type="component" value="Unassembled WGS sequence"/>
</dbReference>
<organism evidence="2 3">
    <name type="scientific">Rubritalea tangerina</name>
    <dbReference type="NCBI Taxonomy" id="430798"/>
    <lineage>
        <taxon>Bacteria</taxon>
        <taxon>Pseudomonadati</taxon>
        <taxon>Verrucomicrobiota</taxon>
        <taxon>Verrucomicrobiia</taxon>
        <taxon>Verrucomicrobiales</taxon>
        <taxon>Rubritaleaceae</taxon>
        <taxon>Rubritalea</taxon>
    </lineage>
</organism>
<name>A0ABW4Z612_9BACT</name>
<accession>A0ABW4Z612</accession>
<proteinExistence type="predicted"/>
<protein>
    <submittedName>
        <fullName evidence="2">Uncharacterized protein</fullName>
    </submittedName>
</protein>
<evidence type="ECO:0000313" key="2">
    <source>
        <dbReference type="EMBL" id="MFD2157410.1"/>
    </source>
</evidence>
<feature type="compositionally biased region" description="Polar residues" evidence="1">
    <location>
        <begin position="8"/>
        <end position="18"/>
    </location>
</feature>